<dbReference type="GO" id="GO:0140078">
    <property type="term" value="F:class I DNA-(apurinic or apyrimidinic site) endonuclease activity"/>
    <property type="evidence" value="ECO:0007669"/>
    <property type="project" value="UniProtKB-EC"/>
</dbReference>
<dbReference type="PATRIC" id="fig|523844.20.peg.917"/>
<dbReference type="InterPro" id="IPR023170">
    <property type="entry name" value="HhH_base_excis_C"/>
</dbReference>
<evidence type="ECO:0000256" key="4">
    <source>
        <dbReference type="ARBA" id="ARBA00022763"/>
    </source>
</evidence>
<dbReference type="GO" id="GO:0051539">
    <property type="term" value="F:4 iron, 4 sulfur cluster binding"/>
    <property type="evidence" value="ECO:0007669"/>
    <property type="project" value="UniProtKB-KW"/>
</dbReference>
<keyword evidence="6" id="KW-0408">Iron</keyword>
<comment type="similarity">
    <text evidence="1">Belongs to the Nth/MutY family.</text>
</comment>
<gene>
    <name evidence="12" type="ORF">MSTHT_0717</name>
</gene>
<keyword evidence="2" id="KW-0004">4Fe-4S</keyword>
<dbReference type="HOGENOM" id="CLU_012862_6_0_2"/>
<evidence type="ECO:0000256" key="6">
    <source>
        <dbReference type="ARBA" id="ARBA00023004"/>
    </source>
</evidence>
<dbReference type="SMART" id="SM00278">
    <property type="entry name" value="HhH1"/>
    <property type="match status" value="1"/>
</dbReference>
<dbReference type="GO" id="GO:0006284">
    <property type="term" value="P:base-excision repair"/>
    <property type="evidence" value="ECO:0007669"/>
    <property type="project" value="InterPro"/>
</dbReference>
<dbReference type="GO" id="GO:0003677">
    <property type="term" value="F:DNA binding"/>
    <property type="evidence" value="ECO:0007669"/>
    <property type="project" value="InterPro"/>
</dbReference>
<dbReference type="EC" id="4.2.99.18" evidence="12"/>
<organism evidence="12 13">
    <name type="scientific">Methanosarcina thermophila (strain ATCC 43570 / DSM 1825 / OCM 12 / VKM B-1830 / TM-1)</name>
    <dbReference type="NCBI Taxonomy" id="523844"/>
    <lineage>
        <taxon>Archaea</taxon>
        <taxon>Methanobacteriati</taxon>
        <taxon>Methanobacteriota</taxon>
        <taxon>Stenosarchaea group</taxon>
        <taxon>Methanomicrobia</taxon>
        <taxon>Methanosarcinales</taxon>
        <taxon>Methanosarcinaceae</taxon>
        <taxon>Methanosarcina</taxon>
    </lineage>
</organism>
<keyword evidence="7" id="KW-0411">Iron-sulfur</keyword>
<dbReference type="EMBL" id="CP009501">
    <property type="protein sequence ID" value="AKB12475.1"/>
    <property type="molecule type" value="Genomic_DNA"/>
</dbReference>
<dbReference type="PANTHER" id="PTHR10359:SF19">
    <property type="entry name" value="DNA REPAIR GLYCOSYLASE MJ1434-RELATED"/>
    <property type="match status" value="1"/>
</dbReference>
<evidence type="ECO:0000256" key="3">
    <source>
        <dbReference type="ARBA" id="ARBA00022723"/>
    </source>
</evidence>
<dbReference type="InterPro" id="IPR011257">
    <property type="entry name" value="DNA_glycosylase"/>
</dbReference>
<name>A0A0E3KP36_METTT</name>
<dbReference type="STRING" id="523844.MSTHT_0717"/>
<dbReference type="RefSeq" id="WP_082086751.1">
    <property type="nucleotide sequence ID" value="NZ_CP009501.1"/>
</dbReference>
<dbReference type="InterPro" id="IPR000445">
    <property type="entry name" value="HhH_motif"/>
</dbReference>
<sequence length="259" mass="29086">MKNRVQNSGIGRTDIRISKIKEPIGSEPAIGKIYDCLFALYGPQGWWPLTDLQKTGFAVPSKTGSVQGYHPADYTYPQTRNQQFEIICGALLTQNTSWIQVEKALSNLKQINALCPEAILSLDPEALKEAIRPAGYYNQKAVRLKTLAGWFSELGDRIPAREELLSLKGVGPETADSILLYAFKQLSFVVDAYTKRIVTNLGLVDEKAGYNEIKALFEENLPQDLAVYQEYHALLVEHAKRYYQKKGNWGNDILLKCIS</sequence>
<keyword evidence="9" id="KW-0326">Glycosidase</keyword>
<evidence type="ECO:0000259" key="11">
    <source>
        <dbReference type="SMART" id="SM00478"/>
    </source>
</evidence>
<accession>A0A0E3KP36</accession>
<dbReference type="Pfam" id="PF00730">
    <property type="entry name" value="HhH-GPD"/>
    <property type="match status" value="1"/>
</dbReference>
<dbReference type="InterPro" id="IPR003265">
    <property type="entry name" value="HhH-GPD_domain"/>
</dbReference>
<dbReference type="Gene3D" id="1.10.1670.10">
    <property type="entry name" value="Helix-hairpin-Helix base-excision DNA repair enzymes (C-terminal)"/>
    <property type="match status" value="1"/>
</dbReference>
<dbReference type="Proteomes" id="UP000066529">
    <property type="component" value="Chromosome"/>
</dbReference>
<feature type="domain" description="Helix-hairpin-helix DNA-binding motif class 1" evidence="10">
    <location>
        <begin position="162"/>
        <end position="181"/>
    </location>
</feature>
<reference evidence="12 13" key="1">
    <citation type="submission" date="2014-07" db="EMBL/GenBank/DDBJ databases">
        <title>Methanogenic archaea and the global carbon cycle.</title>
        <authorList>
            <person name="Henriksen J.R."/>
            <person name="Luke J."/>
            <person name="Reinhart S."/>
            <person name="Benedict M.N."/>
            <person name="Youngblut N.D."/>
            <person name="Metcalf M.E."/>
            <person name="Whitaker R.J."/>
            <person name="Metcalf W.W."/>
        </authorList>
    </citation>
    <scope>NUCLEOTIDE SEQUENCE [LARGE SCALE GENOMIC DNA]</scope>
    <source>
        <strain evidence="13">ATCC 43570 / DSM 1825 / OCM 12 / VKM B-1830 / TM-1</strain>
    </source>
</reference>
<dbReference type="GO" id="GO:0019104">
    <property type="term" value="F:DNA N-glycosylase activity"/>
    <property type="evidence" value="ECO:0007669"/>
    <property type="project" value="UniProtKB-ARBA"/>
</dbReference>
<protein>
    <submittedName>
        <fullName evidence="12">Endonuclease III</fullName>
        <ecNumber evidence="12">4.2.99.18</ecNumber>
    </submittedName>
</protein>
<keyword evidence="12" id="KW-0255">Endonuclease</keyword>
<keyword evidence="12" id="KW-0540">Nuclease</keyword>
<evidence type="ECO:0000256" key="2">
    <source>
        <dbReference type="ARBA" id="ARBA00022485"/>
    </source>
</evidence>
<dbReference type="CDD" id="cd00056">
    <property type="entry name" value="ENDO3c"/>
    <property type="match status" value="1"/>
</dbReference>
<dbReference type="SMART" id="SM00478">
    <property type="entry name" value="ENDO3c"/>
    <property type="match status" value="1"/>
</dbReference>
<evidence type="ECO:0000256" key="7">
    <source>
        <dbReference type="ARBA" id="ARBA00023014"/>
    </source>
</evidence>
<dbReference type="Pfam" id="PF00633">
    <property type="entry name" value="HHH"/>
    <property type="match status" value="1"/>
</dbReference>
<dbReference type="AlphaFoldDB" id="A0A0E3KP36"/>
<dbReference type="PANTHER" id="PTHR10359">
    <property type="entry name" value="A/G-SPECIFIC ADENINE GLYCOSYLASE/ENDONUCLEASE III"/>
    <property type="match status" value="1"/>
</dbReference>
<dbReference type="SUPFAM" id="SSF48150">
    <property type="entry name" value="DNA-glycosylase"/>
    <property type="match status" value="1"/>
</dbReference>
<dbReference type="KEGG" id="mthr:MSTHT_0717"/>
<dbReference type="OrthoDB" id="19248at2157"/>
<evidence type="ECO:0000256" key="1">
    <source>
        <dbReference type="ARBA" id="ARBA00008343"/>
    </source>
</evidence>
<dbReference type="InterPro" id="IPR003583">
    <property type="entry name" value="Hlx-hairpin-Hlx_DNA-bd_motif"/>
</dbReference>
<evidence type="ECO:0000313" key="12">
    <source>
        <dbReference type="EMBL" id="AKB12475.1"/>
    </source>
</evidence>
<keyword evidence="12" id="KW-0456">Lyase</keyword>
<keyword evidence="8" id="KW-0234">DNA repair</keyword>
<evidence type="ECO:0000256" key="9">
    <source>
        <dbReference type="ARBA" id="ARBA00023295"/>
    </source>
</evidence>
<dbReference type="Gene3D" id="1.10.340.30">
    <property type="entry name" value="Hypothetical protein, domain 2"/>
    <property type="match status" value="1"/>
</dbReference>
<evidence type="ECO:0000256" key="8">
    <source>
        <dbReference type="ARBA" id="ARBA00023204"/>
    </source>
</evidence>
<evidence type="ECO:0000259" key="10">
    <source>
        <dbReference type="SMART" id="SM00278"/>
    </source>
</evidence>
<dbReference type="GeneID" id="41601257"/>
<keyword evidence="5" id="KW-0378">Hydrolase</keyword>
<evidence type="ECO:0000313" key="13">
    <source>
        <dbReference type="Proteomes" id="UP000066529"/>
    </source>
</evidence>
<feature type="domain" description="HhH-GPD" evidence="11">
    <location>
        <begin position="92"/>
        <end position="241"/>
    </location>
</feature>
<evidence type="ECO:0000256" key="5">
    <source>
        <dbReference type="ARBA" id="ARBA00022801"/>
    </source>
</evidence>
<proteinExistence type="inferred from homology"/>
<keyword evidence="3" id="KW-0479">Metal-binding</keyword>
<keyword evidence="4" id="KW-0227">DNA damage</keyword>
<dbReference type="GO" id="GO:0046872">
    <property type="term" value="F:metal ion binding"/>
    <property type="evidence" value="ECO:0007669"/>
    <property type="project" value="UniProtKB-KW"/>
</dbReference>